<dbReference type="InterPro" id="IPR020100">
    <property type="entry name" value="Glc-repressible_Grg1"/>
</dbReference>
<evidence type="ECO:0000256" key="1">
    <source>
        <dbReference type="SAM" id="MobiDB-lite"/>
    </source>
</evidence>
<dbReference type="PANTHER" id="PTHR38789:SF1">
    <property type="entry name" value="GLUCOSE-REPRESSIBLE GENE PROTEIN-RELATED"/>
    <property type="match status" value="1"/>
</dbReference>
<feature type="compositionally biased region" description="Polar residues" evidence="1">
    <location>
        <begin position="114"/>
        <end position="134"/>
    </location>
</feature>
<feature type="region of interest" description="Disordered" evidence="1">
    <location>
        <begin position="108"/>
        <end position="134"/>
    </location>
</feature>
<evidence type="ECO:0000313" key="4">
    <source>
        <dbReference type="Proteomes" id="UP000830671"/>
    </source>
</evidence>
<dbReference type="Proteomes" id="UP000830671">
    <property type="component" value="Chromosome 4"/>
</dbReference>
<feature type="region of interest" description="Disordered" evidence="1">
    <location>
        <begin position="209"/>
        <end position="262"/>
    </location>
</feature>
<dbReference type="KEGG" id="clup:CLUP02_08219"/>
<reference evidence="3" key="1">
    <citation type="journal article" date="2021" name="Mol. Plant Microbe Interact.">
        <title>Complete Genome Sequence of the Plant-Pathogenic Fungus Colletotrichum lupini.</title>
        <authorList>
            <person name="Baroncelli R."/>
            <person name="Pensec F."/>
            <person name="Da Lio D."/>
            <person name="Boufleur T."/>
            <person name="Vicente I."/>
            <person name="Sarrocco S."/>
            <person name="Picot A."/>
            <person name="Baraldi E."/>
            <person name="Sukno S."/>
            <person name="Thon M."/>
            <person name="Le Floch G."/>
        </authorList>
    </citation>
    <scope>NUCLEOTIDE SEQUENCE</scope>
    <source>
        <strain evidence="3">IMI 504893</strain>
    </source>
</reference>
<feature type="chain" id="PRO_5040202758" evidence="2">
    <location>
        <begin position="30"/>
        <end position="262"/>
    </location>
</feature>
<feature type="compositionally biased region" description="Basic and acidic residues" evidence="1">
    <location>
        <begin position="216"/>
        <end position="226"/>
    </location>
</feature>
<dbReference type="Pfam" id="PF11034">
    <property type="entry name" value="Grg1"/>
    <property type="match status" value="1"/>
</dbReference>
<dbReference type="EMBL" id="CP019476">
    <property type="protein sequence ID" value="UQC82729.1"/>
    <property type="molecule type" value="Genomic_DNA"/>
</dbReference>
<protein>
    <submittedName>
        <fullName evidence="3">Glucose-repressible protein</fullName>
    </submittedName>
</protein>
<dbReference type="AlphaFoldDB" id="A0A9Q8SSH0"/>
<organism evidence="3 4">
    <name type="scientific">Colletotrichum lupini</name>
    <dbReference type="NCBI Taxonomy" id="145971"/>
    <lineage>
        <taxon>Eukaryota</taxon>
        <taxon>Fungi</taxon>
        <taxon>Dikarya</taxon>
        <taxon>Ascomycota</taxon>
        <taxon>Pezizomycotina</taxon>
        <taxon>Sordariomycetes</taxon>
        <taxon>Hypocreomycetidae</taxon>
        <taxon>Glomerellales</taxon>
        <taxon>Glomerellaceae</taxon>
        <taxon>Colletotrichum</taxon>
        <taxon>Colletotrichum acutatum species complex</taxon>
    </lineage>
</organism>
<gene>
    <name evidence="3" type="ORF">CLUP02_08219</name>
</gene>
<proteinExistence type="predicted"/>
<evidence type="ECO:0000256" key="2">
    <source>
        <dbReference type="SAM" id="SignalP"/>
    </source>
</evidence>
<name>A0A9Q8SSH0_9PEZI</name>
<accession>A0A9Q8SSH0</accession>
<feature type="signal peptide" evidence="2">
    <location>
        <begin position="1"/>
        <end position="29"/>
    </location>
</feature>
<dbReference type="RefSeq" id="XP_049144352.1">
    <property type="nucleotide sequence ID" value="XM_049287209.1"/>
</dbReference>
<dbReference type="GeneID" id="73342219"/>
<feature type="compositionally biased region" description="Basic and acidic residues" evidence="1">
    <location>
        <begin position="239"/>
        <end position="262"/>
    </location>
</feature>
<keyword evidence="2" id="KW-0732">Signal</keyword>
<dbReference type="PANTHER" id="PTHR38789">
    <property type="entry name" value="REPRESSIBLE PROTEIN GRG1, PUTATIVE (AFU_ORTHOLOGUE AFUA_5G14210)-RELATED"/>
    <property type="match status" value="1"/>
</dbReference>
<keyword evidence="4" id="KW-1185">Reference proteome</keyword>
<evidence type="ECO:0000313" key="3">
    <source>
        <dbReference type="EMBL" id="UQC82729.1"/>
    </source>
</evidence>
<sequence>MEGPQGATWATSWSFSIEISLWLLGIGHTIHPQLPLTGVTAKDVTVYDDISSVHMIDPERLCQMGDKPDRHGPNYCIRELDKESNEGEGQTDGGATCDVPSHAMMEREVPPSLSGATSARQKGTTPKRGSSCLPSIQEGASRLLPTCYINLFFPPPLPQSLSSSSHSQSINFQYKQTTPPTNPPNNPTYFTMETIKNAANYVSESVQQAGATASKETNKQVAKDDNVSIGNRASAAKDAVGDKIDESKHDFKGEGYKEQAKH</sequence>